<dbReference type="GO" id="GO:0016192">
    <property type="term" value="P:vesicle-mediated transport"/>
    <property type="evidence" value="ECO:0007669"/>
    <property type="project" value="InterPro"/>
</dbReference>
<accession>A0A4Z0Z0Q2</accession>
<sequence>MAASAMSSQTAVVPAQLGFLAIFNPSLGTTDETIDDQIVYFASVNTRSQKRRHRSRGKPTADISHEERNERLRQIGLAQGMIEFSRGFANGEPVNTIETEKTRVVLQEVELGWWILASIDLSKIPLPPRIGSPTPGDAGEQPENVEYSSRELKPSTLLMRDLLRAHSVFLLHHASSLSALFVKSRRSNFIKLLSRFWDLFLSTWDVMLHGIPASNVFRGIKMAASGELGVGVGEEDRGSGEREVLEGFVDRIEGLTDLVVSRFGSSESASKAEPTKDEVLDTSSGQWLGTGEEPGAEDGAIFLGVGALSRKSIRDITCWMEDIYSWGENAYGVRDNPSSTRQTRRRHKSVHNATGNSGSQPQPNDRKTSVGHGSSTSDSAPQTSSRSEPTDSAQIGTPDETGMNKFMTYLKMGYGTHWSLGGSEDGAHASTIPTKDARPASLSEPTSYEPSDACGHYLIGLLSGMEESHVDEGQPGNQTDDEAEIAGYNSRILLRTLTVELDNEEPAEAQRVEDLGSQITELTKAKSGDEDYTDPNSQFDSQDRNKTQKIRVVVYVNKPFIFTLLFRNGTDSLAWDRLYRSLHHQLAPLRKPLSVSTAYRPNKTEVGEKTSHIFDLVWDPKAMTVHSTIPSIPTPAEMLRENAAPVWSRAEAVNTHNQILNMHAATLSNYSELERTCKTSRGWWVVWTRILERDAARLPSQESENTSASEEHSSDPIVPTLQHKDSQDSDVSHIPNPVNTVPKPMVNREIFLIRRAGERTGLRGISSGSYAENGGGGWAEGASRLAQGIGVDTNKYIEGLLSIGR</sequence>
<dbReference type="GO" id="GO:0035658">
    <property type="term" value="C:Mon1-Ccz1 complex"/>
    <property type="evidence" value="ECO:0007669"/>
    <property type="project" value="InterPro"/>
</dbReference>
<feature type="region of interest" description="Disordered" evidence="2">
    <location>
        <begin position="524"/>
        <end position="544"/>
    </location>
</feature>
<evidence type="ECO:0000313" key="4">
    <source>
        <dbReference type="EMBL" id="TGJ82242.1"/>
    </source>
</evidence>
<dbReference type="OrthoDB" id="240546at2759"/>
<feature type="region of interest" description="Disordered" evidence="2">
    <location>
        <begin position="425"/>
        <end position="451"/>
    </location>
</feature>
<dbReference type="InterPro" id="IPR043987">
    <property type="entry name" value="CCZ1/INTU/HSP4_longin_1"/>
</dbReference>
<feature type="compositionally biased region" description="Basic and acidic residues" evidence="2">
    <location>
        <begin position="722"/>
        <end position="731"/>
    </location>
</feature>
<dbReference type="InterPro" id="IPR013176">
    <property type="entry name" value="Ccz1"/>
</dbReference>
<dbReference type="AlphaFoldDB" id="A0A4Z0Z0Q2"/>
<feature type="region of interest" description="Disordered" evidence="2">
    <location>
        <begin position="330"/>
        <end position="402"/>
    </location>
</feature>
<evidence type="ECO:0000259" key="3">
    <source>
        <dbReference type="Pfam" id="PF19031"/>
    </source>
</evidence>
<feature type="compositionally biased region" description="Polar residues" evidence="2">
    <location>
        <begin position="351"/>
        <end position="363"/>
    </location>
</feature>
<feature type="region of interest" description="Disordered" evidence="2">
    <location>
        <begin position="49"/>
        <end position="68"/>
    </location>
</feature>
<dbReference type="PANTHER" id="PTHR13056:SF0">
    <property type="entry name" value="VACUOLAR FUSION PROTEIN CCZ1 HOMOLOG-RELATED"/>
    <property type="match status" value="1"/>
</dbReference>
<gene>
    <name evidence="4" type="ORF">E0Z10_g6527</name>
</gene>
<evidence type="ECO:0000256" key="2">
    <source>
        <dbReference type="SAM" id="MobiDB-lite"/>
    </source>
</evidence>
<proteinExistence type="inferred from homology"/>
<name>A0A4Z0Z0Q2_9PEZI</name>
<comment type="similarity">
    <text evidence="1">Belongs to the CCZ1 family.</text>
</comment>
<feature type="region of interest" description="Disordered" evidence="2">
    <location>
        <begin position="266"/>
        <end position="298"/>
    </location>
</feature>
<dbReference type="Proteomes" id="UP000297716">
    <property type="component" value="Unassembled WGS sequence"/>
</dbReference>
<comment type="caution">
    <text evidence="4">The sequence shown here is derived from an EMBL/GenBank/DDBJ whole genome shotgun (WGS) entry which is preliminary data.</text>
</comment>
<keyword evidence="5" id="KW-1185">Reference proteome</keyword>
<evidence type="ECO:0000256" key="1">
    <source>
        <dbReference type="ARBA" id="ARBA00005352"/>
    </source>
</evidence>
<dbReference type="STRING" id="37992.A0A4Z0Z0Q2"/>
<dbReference type="Pfam" id="PF19031">
    <property type="entry name" value="Intu_longin_1"/>
    <property type="match status" value="1"/>
</dbReference>
<feature type="domain" description="CCZ1/INTU/HSP4 first Longin" evidence="3">
    <location>
        <begin position="19"/>
        <end position="121"/>
    </location>
</feature>
<feature type="region of interest" description="Disordered" evidence="2">
    <location>
        <begin position="697"/>
        <end position="740"/>
    </location>
</feature>
<organism evidence="4 5">
    <name type="scientific">Xylaria hypoxylon</name>
    <dbReference type="NCBI Taxonomy" id="37992"/>
    <lineage>
        <taxon>Eukaryota</taxon>
        <taxon>Fungi</taxon>
        <taxon>Dikarya</taxon>
        <taxon>Ascomycota</taxon>
        <taxon>Pezizomycotina</taxon>
        <taxon>Sordariomycetes</taxon>
        <taxon>Xylariomycetidae</taxon>
        <taxon>Xylariales</taxon>
        <taxon>Xylariaceae</taxon>
        <taxon>Xylaria</taxon>
    </lineage>
</organism>
<protein>
    <recommendedName>
        <fullName evidence="3">CCZ1/INTU/HSP4 first Longin domain-containing protein</fullName>
    </recommendedName>
</protein>
<feature type="compositionally biased region" description="Low complexity" evidence="2">
    <location>
        <begin position="374"/>
        <end position="387"/>
    </location>
</feature>
<evidence type="ECO:0000313" key="5">
    <source>
        <dbReference type="Proteomes" id="UP000297716"/>
    </source>
</evidence>
<dbReference type="EMBL" id="SKBN01000136">
    <property type="protein sequence ID" value="TGJ82242.1"/>
    <property type="molecule type" value="Genomic_DNA"/>
</dbReference>
<reference evidence="4 5" key="1">
    <citation type="submission" date="2019-03" db="EMBL/GenBank/DDBJ databases">
        <title>Draft genome sequence of Xylaria hypoxylon DSM 108379, a ubiquitous saprotrophic-parasitic fungi on hardwood.</title>
        <authorList>
            <person name="Buettner E."/>
            <person name="Leonhardt S."/>
            <person name="Gebauer A.M."/>
            <person name="Liers C."/>
            <person name="Hofrichter M."/>
            <person name="Kellner H."/>
        </authorList>
    </citation>
    <scope>NUCLEOTIDE SEQUENCE [LARGE SCALE GENOMIC DNA]</scope>
    <source>
        <strain evidence="4 5">DSM 108379</strain>
    </source>
</reference>
<dbReference type="PANTHER" id="PTHR13056">
    <property type="entry name" value="VACUOLAR FUSION PROTEIN CCZ1 HOMOLOG-RELATED"/>
    <property type="match status" value="1"/>
</dbReference>